<reference evidence="14 15" key="1">
    <citation type="submission" date="2016-02" db="EMBL/GenBank/DDBJ databases">
        <title>Draft Genome for Tepidibacillus decaturensis nov. sp. Strain Z9, an Anaerobic, Moderately Thermophilic and Heterotrophic Bacterium from Deep Subsurface of the Illinois Basin, USA.</title>
        <authorList>
            <person name="Dong Y."/>
            <person name="Chang J.Y."/>
            <person name="Sanford R."/>
            <person name="Fouke B.W."/>
        </authorList>
    </citation>
    <scope>NUCLEOTIDE SEQUENCE [LARGE SCALE GENOMIC DNA]</scope>
    <source>
        <strain evidence="14 15">Z9</strain>
    </source>
</reference>
<dbReference type="GO" id="GO:0005737">
    <property type="term" value="C:cytoplasm"/>
    <property type="evidence" value="ECO:0007669"/>
    <property type="project" value="UniProtKB-SubCell"/>
</dbReference>
<feature type="site" description="Involved in the stabilization of negative charge on the oxyanion by the formation of the oxyanion hole" evidence="13">
    <location>
        <position position="123"/>
    </location>
</feature>
<comment type="function">
    <text evidence="12 13">Catalyzes two activities which are involved in the cyclic version of arginine biosynthesis: the synthesis of N-acetylglutamate from glutamate and acetyl-CoA as the acetyl donor, and of ornithine by transacetylation between N(2)-acetylornithine and glutamate.</text>
</comment>
<evidence type="ECO:0000256" key="1">
    <source>
        <dbReference type="ARBA" id="ARBA00004496"/>
    </source>
</evidence>
<dbReference type="InterPro" id="IPR002813">
    <property type="entry name" value="Arg_biosynth_ArgJ"/>
</dbReference>
<feature type="chain" id="PRO_5023326339" description="Arginine biosynthesis bifunctional protein ArgJ alpha chain" evidence="13">
    <location>
        <begin position="1"/>
        <end position="194"/>
    </location>
</feature>
<evidence type="ECO:0000256" key="4">
    <source>
        <dbReference type="ARBA" id="ARBA00022571"/>
    </source>
</evidence>
<evidence type="ECO:0000256" key="9">
    <source>
        <dbReference type="ARBA" id="ARBA00023315"/>
    </source>
</evidence>
<dbReference type="Gene3D" id="3.60.70.12">
    <property type="entry name" value="L-amino peptidase D-ALA esterase/amidase"/>
    <property type="match status" value="1"/>
</dbReference>
<feature type="binding site" evidence="13">
    <location>
        <position position="158"/>
    </location>
    <ligand>
        <name>substrate</name>
    </ligand>
</feature>
<gene>
    <name evidence="13" type="primary">argJ</name>
    <name evidence="14" type="ORF">U473_10750</name>
</gene>
<dbReference type="RefSeq" id="WP_068726172.1">
    <property type="nucleotide sequence ID" value="NZ_LSKU01000001.1"/>
</dbReference>
<evidence type="ECO:0000256" key="12">
    <source>
        <dbReference type="ARBA" id="ARBA00054976"/>
    </source>
</evidence>
<feature type="binding site" evidence="13">
    <location>
        <position position="408"/>
    </location>
    <ligand>
        <name>substrate</name>
    </ligand>
</feature>
<sequence length="408" mass="43806">MIKMTNFKMKTVKEGDVTSPLGFQAVGIHCGIKKKRKDLGLILSEGPAVSAAVYTTNAFQAAPLKVTQQSLAKGSTLRALVVNSGNANAFTGEQGMVDALMMRNAVADSFQLSPWEVAVTSTGVIGERLPIEKILAGIEQLPHLLGEDGASFSEAILTTDTFAKSLAVEIEIEGKTVTIGGTAKGSGMIHPNMATMLAFVTTDAKIHPDVLQRLLHHVTDQTFNMITVDGDTSTNDMVLVMANGFAGHTELTEAHPDWPVFVHGFHYVSEQLAKMIAQDGEGATKLIEVVVQGAATEEMAKVIAKKIVGSNLVKTAVFGADGNWGRVVMAIGNSGFYVDEKQLDITIGHTLVVQKGIVMNYEEEAVTQSFKENKVKILVDLNQGEQSATAWGCDLTYDYVKINASYRT</sequence>
<dbReference type="PANTHER" id="PTHR23100:SF0">
    <property type="entry name" value="ARGININE BIOSYNTHESIS BIFUNCTIONAL PROTEIN ARGJ, MITOCHONDRIAL"/>
    <property type="match status" value="1"/>
</dbReference>
<dbReference type="NCBIfam" id="TIGR00120">
    <property type="entry name" value="ArgJ"/>
    <property type="match status" value="1"/>
</dbReference>
<dbReference type="EMBL" id="LSKU01000001">
    <property type="protein sequence ID" value="KXG44436.1"/>
    <property type="molecule type" value="Genomic_DNA"/>
</dbReference>
<evidence type="ECO:0000256" key="13">
    <source>
        <dbReference type="HAMAP-Rule" id="MF_01106"/>
    </source>
</evidence>
<feature type="site" description="Cleavage; by autolysis" evidence="13">
    <location>
        <begin position="194"/>
        <end position="195"/>
    </location>
</feature>
<dbReference type="STRING" id="1413211.U473_10750"/>
<feature type="binding site" evidence="13">
    <location>
        <position position="195"/>
    </location>
    <ligand>
        <name>substrate</name>
    </ligand>
</feature>
<dbReference type="CDD" id="cd02152">
    <property type="entry name" value="OAT"/>
    <property type="match status" value="1"/>
</dbReference>
<dbReference type="GO" id="GO:0006526">
    <property type="term" value="P:L-arginine biosynthetic process"/>
    <property type="evidence" value="ECO:0007669"/>
    <property type="project" value="UniProtKB-UniRule"/>
</dbReference>
<keyword evidence="4 13" id="KW-0055">Arginine biosynthesis</keyword>
<comment type="subunit">
    <text evidence="3 13">Heterotetramer of two alpha and two beta chains.</text>
</comment>
<keyword evidence="13" id="KW-0963">Cytoplasm</keyword>
<dbReference type="AlphaFoldDB" id="A0A135L625"/>
<name>A0A135L625_9BACI</name>
<keyword evidence="6 13" id="KW-0808">Transferase</keyword>
<feature type="binding site" evidence="13">
    <location>
        <position position="184"/>
    </location>
    <ligand>
        <name>substrate</name>
    </ligand>
</feature>
<dbReference type="EC" id="2.3.1.1" evidence="13"/>
<feature type="active site" description="Nucleophile" evidence="13">
    <location>
        <position position="195"/>
    </location>
</feature>
<evidence type="ECO:0000256" key="2">
    <source>
        <dbReference type="ARBA" id="ARBA00006774"/>
    </source>
</evidence>
<dbReference type="NCBIfam" id="NF003802">
    <property type="entry name" value="PRK05388.1"/>
    <property type="match status" value="1"/>
</dbReference>
<feature type="binding site" evidence="13">
    <location>
        <position position="403"/>
    </location>
    <ligand>
        <name>substrate</name>
    </ligand>
</feature>
<dbReference type="SUPFAM" id="SSF56266">
    <property type="entry name" value="DmpA/ArgJ-like"/>
    <property type="match status" value="1"/>
</dbReference>
<dbReference type="FunFam" id="3.10.20.340:FF:000001">
    <property type="entry name" value="Arginine biosynthesis bifunctional protein ArgJ, chloroplastic"/>
    <property type="match status" value="1"/>
</dbReference>
<proteinExistence type="inferred from homology"/>
<dbReference type="FunFam" id="3.60.70.12:FF:000001">
    <property type="entry name" value="Arginine biosynthesis bifunctional protein ArgJ, chloroplastic"/>
    <property type="match status" value="1"/>
</dbReference>
<evidence type="ECO:0000256" key="3">
    <source>
        <dbReference type="ARBA" id="ARBA00011475"/>
    </source>
</evidence>
<dbReference type="Proteomes" id="UP000070352">
    <property type="component" value="Unassembled WGS sequence"/>
</dbReference>
<organism evidence="14 15">
    <name type="scientific">Tepidibacillus decaturensis</name>
    <dbReference type="NCBI Taxonomy" id="1413211"/>
    <lineage>
        <taxon>Bacteria</taxon>
        <taxon>Bacillati</taxon>
        <taxon>Bacillota</taxon>
        <taxon>Bacilli</taxon>
        <taxon>Bacillales</taxon>
        <taxon>Bacillaceae</taxon>
        <taxon>Tepidibacillus</taxon>
    </lineage>
</organism>
<feature type="binding site" evidence="13">
    <location>
        <position position="281"/>
    </location>
    <ligand>
        <name>substrate</name>
    </ligand>
</feature>
<comment type="similarity">
    <text evidence="2 13">Belongs to the ArgJ family.</text>
</comment>
<evidence type="ECO:0000256" key="11">
    <source>
        <dbReference type="ARBA" id="ARBA00049439"/>
    </source>
</evidence>
<comment type="catalytic activity">
    <reaction evidence="10 13">
        <text>L-glutamate + acetyl-CoA = N-acetyl-L-glutamate + CoA + H(+)</text>
        <dbReference type="Rhea" id="RHEA:24292"/>
        <dbReference type="ChEBI" id="CHEBI:15378"/>
        <dbReference type="ChEBI" id="CHEBI:29985"/>
        <dbReference type="ChEBI" id="CHEBI:44337"/>
        <dbReference type="ChEBI" id="CHEBI:57287"/>
        <dbReference type="ChEBI" id="CHEBI:57288"/>
        <dbReference type="EC" id="2.3.1.1"/>
    </reaction>
</comment>
<dbReference type="GO" id="GO:0004358">
    <property type="term" value="F:L-glutamate N-acetyltransferase activity, acting on acetyl-L-ornithine as donor"/>
    <property type="evidence" value="ECO:0007669"/>
    <property type="project" value="UniProtKB-UniRule"/>
</dbReference>
<evidence type="ECO:0000313" key="14">
    <source>
        <dbReference type="EMBL" id="KXG44436.1"/>
    </source>
</evidence>
<dbReference type="GO" id="GO:0006592">
    <property type="term" value="P:ornithine biosynthetic process"/>
    <property type="evidence" value="ECO:0007669"/>
    <property type="project" value="TreeGrafter"/>
</dbReference>
<accession>A0A135L625</accession>
<dbReference type="Gene3D" id="3.30.2330.10">
    <property type="entry name" value="arginine biosynthesis bifunctional protein suprefamily"/>
    <property type="match status" value="1"/>
</dbReference>
<comment type="catalytic activity">
    <reaction evidence="11 13">
        <text>N(2)-acetyl-L-ornithine + L-glutamate = N-acetyl-L-glutamate + L-ornithine</text>
        <dbReference type="Rhea" id="RHEA:15349"/>
        <dbReference type="ChEBI" id="CHEBI:29985"/>
        <dbReference type="ChEBI" id="CHEBI:44337"/>
        <dbReference type="ChEBI" id="CHEBI:46911"/>
        <dbReference type="ChEBI" id="CHEBI:57805"/>
        <dbReference type="EC" id="2.3.1.35"/>
    </reaction>
</comment>
<keyword evidence="8 13" id="KW-0511">Multifunctional enzyme</keyword>
<comment type="pathway">
    <text evidence="13">Amino-acid biosynthesis; L-arginine biosynthesis; N(2)-acetyl-L-ornithine from L-glutamate: step 1/4.</text>
</comment>
<comment type="subcellular location">
    <subcellularLocation>
        <location evidence="1 13">Cytoplasm</location>
    </subcellularLocation>
</comment>
<evidence type="ECO:0000256" key="6">
    <source>
        <dbReference type="ARBA" id="ARBA00022679"/>
    </source>
</evidence>
<dbReference type="EC" id="2.3.1.35" evidence="13"/>
<evidence type="ECO:0000313" key="15">
    <source>
        <dbReference type="Proteomes" id="UP000070352"/>
    </source>
</evidence>
<keyword evidence="9 13" id="KW-0012">Acyltransferase</keyword>
<dbReference type="UniPathway" id="UPA00068">
    <property type="reaction ID" value="UER00106"/>
</dbReference>
<dbReference type="GO" id="GO:0004042">
    <property type="term" value="F:L-glutamate N-acetyltransferase activity"/>
    <property type="evidence" value="ECO:0007669"/>
    <property type="project" value="UniProtKB-UniRule"/>
</dbReference>
<evidence type="ECO:0000256" key="7">
    <source>
        <dbReference type="ARBA" id="ARBA00022813"/>
    </source>
</evidence>
<keyword evidence="15" id="KW-1185">Reference proteome</keyword>
<dbReference type="InterPro" id="IPR042195">
    <property type="entry name" value="ArgJ_beta_C"/>
</dbReference>
<dbReference type="OrthoDB" id="9804242at2"/>
<evidence type="ECO:0000256" key="10">
    <source>
        <dbReference type="ARBA" id="ARBA00048372"/>
    </source>
</evidence>
<keyword evidence="7 13" id="KW-0068">Autocatalytic cleavage</keyword>
<evidence type="ECO:0000256" key="5">
    <source>
        <dbReference type="ARBA" id="ARBA00022605"/>
    </source>
</evidence>
<feature type="site" description="Involved in the stabilization of negative charge on the oxyanion by the formation of the oxyanion hole" evidence="13">
    <location>
        <position position="122"/>
    </location>
</feature>
<dbReference type="PANTHER" id="PTHR23100">
    <property type="entry name" value="ARGININE BIOSYNTHESIS BIFUNCTIONAL PROTEIN ARGJ"/>
    <property type="match status" value="1"/>
</dbReference>
<feature type="chain" id="PRO_5023326338" description="Arginine biosynthesis bifunctional protein ArgJ beta chain" evidence="13">
    <location>
        <begin position="195"/>
        <end position="408"/>
    </location>
</feature>
<comment type="caution">
    <text evidence="14">The sequence shown here is derived from an EMBL/GenBank/DDBJ whole genome shotgun (WGS) entry which is preliminary data.</text>
</comment>
<dbReference type="Gene3D" id="3.10.20.340">
    <property type="entry name" value="ArgJ beta chain, C-terminal domain"/>
    <property type="match status" value="1"/>
</dbReference>
<dbReference type="InterPro" id="IPR016117">
    <property type="entry name" value="ArgJ-like_dom_sf"/>
</dbReference>
<evidence type="ECO:0000256" key="8">
    <source>
        <dbReference type="ARBA" id="ARBA00023268"/>
    </source>
</evidence>
<dbReference type="Pfam" id="PF01960">
    <property type="entry name" value="ArgJ"/>
    <property type="match status" value="1"/>
</dbReference>
<protein>
    <recommendedName>
        <fullName evidence="13">Arginine biosynthesis bifunctional protein ArgJ</fullName>
    </recommendedName>
    <domain>
        <recommendedName>
            <fullName evidence="13">Glutamate N-acetyltransferase</fullName>
            <ecNumber evidence="13">2.3.1.35</ecNumber>
        </recommendedName>
        <alternativeName>
            <fullName evidence="13">Ornithine acetyltransferase</fullName>
            <shortName evidence="13">OATase</shortName>
        </alternativeName>
        <alternativeName>
            <fullName evidence="13">Ornithine transacetylase</fullName>
        </alternativeName>
    </domain>
    <domain>
        <recommendedName>
            <fullName evidence="13">Amino-acid acetyltransferase</fullName>
            <ecNumber evidence="13">2.3.1.1</ecNumber>
        </recommendedName>
        <alternativeName>
            <fullName evidence="13">N-acetylglutamate synthase</fullName>
            <shortName evidence="13">AGSase</shortName>
        </alternativeName>
    </domain>
    <component>
        <recommendedName>
            <fullName evidence="13">Arginine biosynthesis bifunctional protein ArgJ alpha chain</fullName>
        </recommendedName>
    </component>
    <component>
        <recommendedName>
            <fullName evidence="13">Arginine biosynthesis bifunctional protein ArgJ beta chain</fullName>
        </recommendedName>
    </component>
</protein>
<dbReference type="HAMAP" id="MF_01106">
    <property type="entry name" value="ArgJ"/>
    <property type="match status" value="1"/>
</dbReference>
<dbReference type="FunFam" id="3.30.2330.10:FF:000001">
    <property type="entry name" value="Arginine biosynthesis bifunctional protein ArgJ, mitochondrial"/>
    <property type="match status" value="1"/>
</dbReference>
<keyword evidence="5 13" id="KW-0028">Amino-acid biosynthesis</keyword>
<comment type="pathway">
    <text evidence="13">Amino-acid biosynthesis; L-arginine biosynthesis; L-ornithine and N-acetyl-L-glutamate from L-glutamate and N(2)-acetyl-L-ornithine (cyclic): step 1/1.</text>
</comment>